<gene>
    <name evidence="6" type="ORF">J4H85_08375</name>
</gene>
<evidence type="ECO:0000313" key="6">
    <source>
        <dbReference type="EMBL" id="MBO2990004.1"/>
    </source>
</evidence>
<dbReference type="InterPro" id="IPR052196">
    <property type="entry name" value="Bact_Kbp"/>
</dbReference>
<accession>A0A939QJQ6</accession>
<dbReference type="InterPro" id="IPR036779">
    <property type="entry name" value="LysM_dom_sf"/>
</dbReference>
<proteinExistence type="inferred from homology"/>
<name>A0A939QJQ6_9MICO</name>
<evidence type="ECO:0000256" key="3">
    <source>
        <dbReference type="SAM" id="MobiDB-lite"/>
    </source>
</evidence>
<evidence type="ECO:0000313" key="7">
    <source>
        <dbReference type="Proteomes" id="UP000668403"/>
    </source>
</evidence>
<dbReference type="Pfam" id="PF06737">
    <property type="entry name" value="Transglycosylas"/>
    <property type="match status" value="1"/>
</dbReference>
<dbReference type="Proteomes" id="UP000668403">
    <property type="component" value="Unassembled WGS sequence"/>
</dbReference>
<dbReference type="SUPFAM" id="SSF54106">
    <property type="entry name" value="LysM domain"/>
    <property type="match status" value="1"/>
</dbReference>
<sequence length="225" mass="22848">MAFTTTDRTSSFASRFSRGGFLAVGAITLAAGAALVPSAANAADDSKWDAVAECESGGNWATDTGNGYSGGLQFNQGTWEANGGSGNPADASRGEQIRVAENVLDSQGWGAWPTCGSQGGGGGAAAPTPEQAPQQAPVENTWTEAAPAPQAAVAQAPVEQAPALDLPDVSPSDETYTVQEGDTLASIAEEQNIESGWLGLFAVNQDTITSTDLIFAGQDLVLPAE</sequence>
<dbReference type="AlphaFoldDB" id="A0A939QJQ6"/>
<evidence type="ECO:0000256" key="4">
    <source>
        <dbReference type="SAM" id="SignalP"/>
    </source>
</evidence>
<dbReference type="Gene3D" id="1.10.530.10">
    <property type="match status" value="1"/>
</dbReference>
<evidence type="ECO:0000256" key="1">
    <source>
        <dbReference type="ARBA" id="ARBA00010830"/>
    </source>
</evidence>
<keyword evidence="7" id="KW-1185">Reference proteome</keyword>
<dbReference type="Gene3D" id="3.10.350.10">
    <property type="entry name" value="LysM domain"/>
    <property type="match status" value="1"/>
</dbReference>
<dbReference type="InterPro" id="IPR023346">
    <property type="entry name" value="Lysozyme-like_dom_sf"/>
</dbReference>
<dbReference type="CDD" id="cd00118">
    <property type="entry name" value="LysM"/>
    <property type="match status" value="1"/>
</dbReference>
<dbReference type="CDD" id="cd13925">
    <property type="entry name" value="RPF"/>
    <property type="match status" value="1"/>
</dbReference>
<dbReference type="PANTHER" id="PTHR34700">
    <property type="entry name" value="POTASSIUM BINDING PROTEIN KBP"/>
    <property type="match status" value="1"/>
</dbReference>
<dbReference type="PROSITE" id="PS51782">
    <property type="entry name" value="LYSM"/>
    <property type="match status" value="1"/>
</dbReference>
<protein>
    <submittedName>
        <fullName evidence="6">LysM peptidoglycan-binding domain-containing protein</fullName>
    </submittedName>
</protein>
<keyword evidence="4" id="KW-0732">Signal</keyword>
<feature type="signal peptide" evidence="4">
    <location>
        <begin position="1"/>
        <end position="42"/>
    </location>
</feature>
<organism evidence="6 7">
    <name type="scientific">Leucobacter tardus</name>
    <dbReference type="NCBI Taxonomy" id="501483"/>
    <lineage>
        <taxon>Bacteria</taxon>
        <taxon>Bacillati</taxon>
        <taxon>Actinomycetota</taxon>
        <taxon>Actinomycetes</taxon>
        <taxon>Micrococcales</taxon>
        <taxon>Microbacteriaceae</taxon>
        <taxon>Leucobacter</taxon>
    </lineage>
</organism>
<comment type="similarity">
    <text evidence="1">Belongs to the transglycosylase family. Rpf subfamily.</text>
</comment>
<keyword evidence="2" id="KW-0378">Hydrolase</keyword>
<dbReference type="PANTHER" id="PTHR34700:SF4">
    <property type="entry name" value="PHAGE-LIKE ELEMENT PBSX PROTEIN XKDP"/>
    <property type="match status" value="1"/>
</dbReference>
<feature type="domain" description="LysM" evidence="5">
    <location>
        <begin position="174"/>
        <end position="222"/>
    </location>
</feature>
<reference evidence="6" key="1">
    <citation type="submission" date="2021-03" db="EMBL/GenBank/DDBJ databases">
        <title>Leucobacter chromiisoli sp. nov., isolated from chromium-containing soil of chemical plant.</title>
        <authorList>
            <person name="Xu Z."/>
        </authorList>
    </citation>
    <scope>NUCLEOTIDE SEQUENCE</scope>
    <source>
        <strain evidence="6">K 70/01</strain>
    </source>
</reference>
<evidence type="ECO:0000259" key="5">
    <source>
        <dbReference type="PROSITE" id="PS51782"/>
    </source>
</evidence>
<dbReference type="Pfam" id="PF01476">
    <property type="entry name" value="LysM"/>
    <property type="match status" value="1"/>
</dbReference>
<feature type="chain" id="PRO_5038034229" evidence="4">
    <location>
        <begin position="43"/>
        <end position="225"/>
    </location>
</feature>
<comment type="caution">
    <text evidence="6">The sequence shown here is derived from an EMBL/GenBank/DDBJ whole genome shotgun (WGS) entry which is preliminary data.</text>
</comment>
<dbReference type="InterPro" id="IPR018392">
    <property type="entry name" value="LysM"/>
</dbReference>
<dbReference type="PROSITE" id="PS51318">
    <property type="entry name" value="TAT"/>
    <property type="match status" value="1"/>
</dbReference>
<feature type="region of interest" description="Disordered" evidence="3">
    <location>
        <begin position="59"/>
        <end position="92"/>
    </location>
</feature>
<dbReference type="RefSeq" id="WP_208238664.1">
    <property type="nucleotide sequence ID" value="NZ_BAAAQU010000002.1"/>
</dbReference>
<dbReference type="InterPro" id="IPR006311">
    <property type="entry name" value="TAT_signal"/>
</dbReference>
<dbReference type="SMART" id="SM00257">
    <property type="entry name" value="LysM"/>
    <property type="match status" value="1"/>
</dbReference>
<dbReference type="SUPFAM" id="SSF53955">
    <property type="entry name" value="Lysozyme-like"/>
    <property type="match status" value="1"/>
</dbReference>
<evidence type="ECO:0000256" key="2">
    <source>
        <dbReference type="ARBA" id="ARBA00022801"/>
    </source>
</evidence>
<dbReference type="GO" id="GO:0016787">
    <property type="term" value="F:hydrolase activity"/>
    <property type="evidence" value="ECO:0007669"/>
    <property type="project" value="UniProtKB-KW"/>
</dbReference>
<dbReference type="EMBL" id="JAGFBF010000005">
    <property type="protein sequence ID" value="MBO2990004.1"/>
    <property type="molecule type" value="Genomic_DNA"/>
</dbReference>
<feature type="compositionally biased region" description="Polar residues" evidence="3">
    <location>
        <begin position="59"/>
        <end position="79"/>
    </location>
</feature>
<dbReference type="InterPro" id="IPR010618">
    <property type="entry name" value="RPF"/>
</dbReference>